<dbReference type="PANTHER" id="PTHR23001:SF34">
    <property type="entry name" value="TRANSLATION INITIATION FACTOR IF2_IF5-RELATED"/>
    <property type="match status" value="1"/>
</dbReference>
<feature type="transmembrane region" description="Helical" evidence="1">
    <location>
        <begin position="12"/>
        <end position="36"/>
    </location>
</feature>
<evidence type="ECO:0000313" key="2">
    <source>
        <dbReference type="EMBL" id="KAJ0186543.1"/>
    </source>
</evidence>
<accession>A0A9R1UGC3</accession>
<organism evidence="2 3">
    <name type="scientific">Lactuca sativa</name>
    <name type="common">Garden lettuce</name>
    <dbReference type="NCBI Taxonomy" id="4236"/>
    <lineage>
        <taxon>Eukaryota</taxon>
        <taxon>Viridiplantae</taxon>
        <taxon>Streptophyta</taxon>
        <taxon>Embryophyta</taxon>
        <taxon>Tracheophyta</taxon>
        <taxon>Spermatophyta</taxon>
        <taxon>Magnoliopsida</taxon>
        <taxon>eudicotyledons</taxon>
        <taxon>Gunneridae</taxon>
        <taxon>Pentapetalae</taxon>
        <taxon>asterids</taxon>
        <taxon>campanulids</taxon>
        <taxon>Asterales</taxon>
        <taxon>Asteraceae</taxon>
        <taxon>Cichorioideae</taxon>
        <taxon>Cichorieae</taxon>
        <taxon>Lactucinae</taxon>
        <taxon>Lactuca</taxon>
    </lineage>
</organism>
<keyword evidence="1" id="KW-0812">Transmembrane</keyword>
<dbReference type="InterPro" id="IPR016189">
    <property type="entry name" value="Transl_init_fac_IF2/IF5_N"/>
</dbReference>
<dbReference type="Gene3D" id="3.30.30.170">
    <property type="match status" value="1"/>
</dbReference>
<dbReference type="EMBL" id="NBSK02000009">
    <property type="protein sequence ID" value="KAJ0186543.1"/>
    <property type="molecule type" value="Genomic_DNA"/>
</dbReference>
<reference evidence="2 3" key="1">
    <citation type="journal article" date="2017" name="Nat. Commun.">
        <title>Genome assembly with in vitro proximity ligation data and whole-genome triplication in lettuce.</title>
        <authorList>
            <person name="Reyes-Chin-Wo S."/>
            <person name="Wang Z."/>
            <person name="Yang X."/>
            <person name="Kozik A."/>
            <person name="Arikit S."/>
            <person name="Song C."/>
            <person name="Xia L."/>
            <person name="Froenicke L."/>
            <person name="Lavelle D.O."/>
            <person name="Truco M.J."/>
            <person name="Xia R."/>
            <person name="Zhu S."/>
            <person name="Xu C."/>
            <person name="Xu H."/>
            <person name="Xu X."/>
            <person name="Cox K."/>
            <person name="Korf I."/>
            <person name="Meyers B.C."/>
            <person name="Michelmore R.W."/>
        </authorList>
    </citation>
    <scope>NUCLEOTIDE SEQUENCE [LARGE SCALE GENOMIC DNA]</scope>
    <source>
        <strain evidence="3">cv. Salinas</strain>
        <tissue evidence="2">Seedlings</tissue>
    </source>
</reference>
<dbReference type="AlphaFoldDB" id="A0A9R1UGC3"/>
<dbReference type="SUPFAM" id="SSF100966">
    <property type="entry name" value="Translation initiation factor 2 beta, aIF2beta, N-terminal domain"/>
    <property type="match status" value="1"/>
</dbReference>
<keyword evidence="3" id="KW-1185">Reference proteome</keyword>
<sequence>MGPSLWFSLGTNFIYIFLKPSVFSCSITPVLTGFWFSRRFFPVWFTSGFKALKNRYQSRFLVKSVQPAGPVPFSKQCSRQKYPWEGTDQDYLYELLSRVFHILRENNSELARDRRRIVIRHPQVLREGTEKTVSVNFMDLCRTYACLHF</sequence>
<keyword evidence="1" id="KW-0472">Membrane</keyword>
<evidence type="ECO:0000256" key="1">
    <source>
        <dbReference type="SAM" id="Phobius"/>
    </source>
</evidence>
<dbReference type="PANTHER" id="PTHR23001">
    <property type="entry name" value="EUKARYOTIC TRANSLATION INITIATION FACTOR"/>
    <property type="match status" value="1"/>
</dbReference>
<dbReference type="GO" id="GO:0003743">
    <property type="term" value="F:translation initiation factor activity"/>
    <property type="evidence" value="ECO:0007669"/>
    <property type="project" value="InterPro"/>
</dbReference>
<evidence type="ECO:0000313" key="3">
    <source>
        <dbReference type="Proteomes" id="UP000235145"/>
    </source>
</evidence>
<dbReference type="InterPro" id="IPR045196">
    <property type="entry name" value="IF2/IF5"/>
</dbReference>
<name>A0A9R1UGC3_LACSA</name>
<dbReference type="Proteomes" id="UP000235145">
    <property type="component" value="Unassembled WGS sequence"/>
</dbReference>
<protein>
    <submittedName>
        <fullName evidence="2">Uncharacterized protein</fullName>
    </submittedName>
</protein>
<proteinExistence type="predicted"/>
<comment type="caution">
    <text evidence="2">The sequence shown here is derived from an EMBL/GenBank/DDBJ whole genome shotgun (WGS) entry which is preliminary data.</text>
</comment>
<gene>
    <name evidence="2" type="ORF">LSAT_V11C900470520</name>
</gene>
<keyword evidence="1" id="KW-1133">Transmembrane helix</keyword>